<reference evidence="1 2" key="1">
    <citation type="submission" date="2018-08" db="EMBL/GenBank/DDBJ databases">
        <title>Genome and evolution of the arbuscular mycorrhizal fungus Diversispora epigaea (formerly Glomus versiforme) and its bacterial endosymbionts.</title>
        <authorList>
            <person name="Sun X."/>
            <person name="Fei Z."/>
            <person name="Harrison M."/>
        </authorList>
    </citation>
    <scope>NUCLEOTIDE SEQUENCE [LARGE SCALE GENOMIC DNA]</scope>
    <source>
        <strain evidence="1 2">IT104</strain>
    </source>
</reference>
<name>A0A397GXL0_9GLOM</name>
<dbReference type="SUPFAM" id="SSF81383">
    <property type="entry name" value="F-box domain"/>
    <property type="match status" value="1"/>
</dbReference>
<dbReference type="OrthoDB" id="2344215at2759"/>
<evidence type="ECO:0000313" key="1">
    <source>
        <dbReference type="EMBL" id="RHZ55595.1"/>
    </source>
</evidence>
<evidence type="ECO:0008006" key="3">
    <source>
        <dbReference type="Google" id="ProtNLM"/>
    </source>
</evidence>
<dbReference type="InterPro" id="IPR036047">
    <property type="entry name" value="F-box-like_dom_sf"/>
</dbReference>
<dbReference type="Proteomes" id="UP000266861">
    <property type="component" value="Unassembled WGS sequence"/>
</dbReference>
<proteinExistence type="predicted"/>
<accession>A0A397GXL0</accession>
<dbReference type="AlphaFoldDB" id="A0A397GXL0"/>
<dbReference type="EMBL" id="PQFF01000366">
    <property type="protein sequence ID" value="RHZ55595.1"/>
    <property type="molecule type" value="Genomic_DNA"/>
</dbReference>
<keyword evidence="2" id="KW-1185">Reference proteome</keyword>
<gene>
    <name evidence="1" type="ORF">Glove_413g9</name>
</gene>
<organism evidence="1 2">
    <name type="scientific">Diversispora epigaea</name>
    <dbReference type="NCBI Taxonomy" id="1348612"/>
    <lineage>
        <taxon>Eukaryota</taxon>
        <taxon>Fungi</taxon>
        <taxon>Fungi incertae sedis</taxon>
        <taxon>Mucoromycota</taxon>
        <taxon>Glomeromycotina</taxon>
        <taxon>Glomeromycetes</taxon>
        <taxon>Diversisporales</taxon>
        <taxon>Diversisporaceae</taxon>
        <taxon>Diversispora</taxon>
    </lineage>
</organism>
<dbReference type="CDD" id="cd09917">
    <property type="entry name" value="F-box_SF"/>
    <property type="match status" value="1"/>
</dbReference>
<evidence type="ECO:0000313" key="2">
    <source>
        <dbReference type="Proteomes" id="UP000266861"/>
    </source>
</evidence>
<sequence length="193" mass="23038">MTYTQKNITSGPLAIPELLEKIFINLEYKDLYSCRTVNHQWSIEASRSLLKQKEKDLYENLNFTKGQLDWNLYSCRTVNHQWSIEASRSLLKQKEKDLYENLNFTKGQLDWSKQETTRLHTIINTANYNWETGYDIKNVHIIVNSRITDLIKILPCLIKSSVLRNKFHSQWQDLYKKARTLEKKIDLLYDIYE</sequence>
<comment type="caution">
    <text evidence="1">The sequence shown here is derived from an EMBL/GenBank/DDBJ whole genome shotgun (WGS) entry which is preliminary data.</text>
</comment>
<protein>
    <recommendedName>
        <fullName evidence="3">F-box domain-containing protein</fullName>
    </recommendedName>
</protein>